<dbReference type="GO" id="GO:0055085">
    <property type="term" value="P:transmembrane transport"/>
    <property type="evidence" value="ECO:0007669"/>
    <property type="project" value="InterPro"/>
</dbReference>
<feature type="transmembrane region" description="Helical" evidence="6">
    <location>
        <begin position="78"/>
        <end position="103"/>
    </location>
</feature>
<dbReference type="Pfam" id="PF03739">
    <property type="entry name" value="LptF_LptG"/>
    <property type="match status" value="1"/>
</dbReference>
<feature type="transmembrane region" description="Helical" evidence="6">
    <location>
        <begin position="124"/>
        <end position="145"/>
    </location>
</feature>
<evidence type="ECO:0000256" key="2">
    <source>
        <dbReference type="ARBA" id="ARBA00022475"/>
    </source>
</evidence>
<keyword evidence="8" id="KW-1185">Reference proteome</keyword>
<comment type="subcellular location">
    <subcellularLocation>
        <location evidence="1">Cell membrane</location>
        <topology evidence="1">Multi-pass membrane protein</topology>
    </subcellularLocation>
</comment>
<keyword evidence="4 6" id="KW-1133">Transmembrane helix</keyword>
<dbReference type="EMBL" id="AZAC01000005">
    <property type="protein sequence ID" value="KIX15055.1"/>
    <property type="molecule type" value="Genomic_DNA"/>
</dbReference>
<keyword evidence="3 6" id="KW-0812">Transmembrane</keyword>
<dbReference type="STRING" id="1429043.X474_05955"/>
<feature type="transmembrane region" description="Helical" evidence="6">
    <location>
        <begin position="361"/>
        <end position="383"/>
    </location>
</feature>
<keyword evidence="5 6" id="KW-0472">Membrane</keyword>
<dbReference type="GO" id="GO:0043190">
    <property type="term" value="C:ATP-binding cassette (ABC) transporter complex"/>
    <property type="evidence" value="ECO:0007669"/>
    <property type="project" value="InterPro"/>
</dbReference>
<evidence type="ECO:0000313" key="7">
    <source>
        <dbReference type="EMBL" id="KIX15055.1"/>
    </source>
</evidence>
<feature type="transmembrane region" description="Helical" evidence="6">
    <location>
        <begin position="331"/>
        <end position="349"/>
    </location>
</feature>
<dbReference type="FunCoup" id="A0A0D2JZY1">
    <property type="interactions" value="235"/>
</dbReference>
<dbReference type="GO" id="GO:0015920">
    <property type="term" value="P:lipopolysaccharide transport"/>
    <property type="evidence" value="ECO:0007669"/>
    <property type="project" value="TreeGrafter"/>
</dbReference>
<evidence type="ECO:0000256" key="6">
    <source>
        <dbReference type="SAM" id="Phobius"/>
    </source>
</evidence>
<gene>
    <name evidence="7" type="ORF">X474_05955</name>
</gene>
<dbReference type="NCBIfam" id="TIGR04408">
    <property type="entry name" value="LptG_lptG"/>
    <property type="match status" value="1"/>
</dbReference>
<dbReference type="PANTHER" id="PTHR33529">
    <property type="entry name" value="SLR0882 PROTEIN-RELATED"/>
    <property type="match status" value="1"/>
</dbReference>
<evidence type="ECO:0000256" key="3">
    <source>
        <dbReference type="ARBA" id="ARBA00022692"/>
    </source>
</evidence>
<feature type="transmembrane region" description="Helical" evidence="6">
    <location>
        <begin position="305"/>
        <end position="324"/>
    </location>
</feature>
<dbReference type="PATRIC" id="fig|1429043.3.peg.1264"/>
<dbReference type="InterPro" id="IPR030923">
    <property type="entry name" value="LptG"/>
</dbReference>
<accession>A0A0D2JZY1</accession>
<proteinExistence type="predicted"/>
<dbReference type="PANTHER" id="PTHR33529:SF6">
    <property type="entry name" value="YJGP_YJGQ FAMILY PERMEASE"/>
    <property type="match status" value="1"/>
</dbReference>
<evidence type="ECO:0000256" key="5">
    <source>
        <dbReference type="ARBA" id="ARBA00023136"/>
    </source>
</evidence>
<dbReference type="AlphaFoldDB" id="A0A0D2JZY1"/>
<dbReference type="Proteomes" id="UP000032233">
    <property type="component" value="Unassembled WGS sequence"/>
</dbReference>
<evidence type="ECO:0008006" key="9">
    <source>
        <dbReference type="Google" id="ProtNLM"/>
    </source>
</evidence>
<name>A0A0D2JZY1_9BACT</name>
<dbReference type="InParanoid" id="A0A0D2JZY1"/>
<protein>
    <recommendedName>
        <fullName evidence="9">Permease</fullName>
    </recommendedName>
</protein>
<reference evidence="7 8" key="1">
    <citation type="submission" date="2013-11" db="EMBL/GenBank/DDBJ databases">
        <title>Metagenomic analysis of a methanogenic consortium involved in long chain n-alkane degradation.</title>
        <authorList>
            <person name="Davidova I.A."/>
            <person name="Callaghan A.V."/>
            <person name="Wawrik B."/>
            <person name="Pruitt S."/>
            <person name="Marks C."/>
            <person name="Duncan K.E."/>
            <person name="Suflita J.M."/>
        </authorList>
    </citation>
    <scope>NUCLEOTIDE SEQUENCE [LARGE SCALE GENOMIC DNA]</scope>
    <source>
        <strain evidence="7 8">SPR</strain>
    </source>
</reference>
<feature type="transmembrane region" description="Helical" evidence="6">
    <location>
        <begin position="40"/>
        <end position="58"/>
    </location>
</feature>
<organism evidence="7 8">
    <name type="scientific">Dethiosulfatarculus sandiegensis</name>
    <dbReference type="NCBI Taxonomy" id="1429043"/>
    <lineage>
        <taxon>Bacteria</taxon>
        <taxon>Pseudomonadati</taxon>
        <taxon>Thermodesulfobacteriota</taxon>
        <taxon>Desulfarculia</taxon>
        <taxon>Desulfarculales</taxon>
        <taxon>Desulfarculaceae</taxon>
        <taxon>Dethiosulfatarculus</taxon>
    </lineage>
</organism>
<comment type="caution">
    <text evidence="7">The sequence shown here is derived from an EMBL/GenBank/DDBJ whole genome shotgun (WGS) entry which is preliminary data.</text>
</comment>
<sequence>MVIHQGSYPKSRIIARHGVFSRSKEILGLRILSLYMAREFLKLFGFLMTSFVGIYTIFDFIEKVDNFQEAQVATSTMISFFILQIPEIISLLLPMAVLMGTVLTLGLMAKRNEIVAVKSSGISVFRFTLPILLLSLLLALGTALINETILPQTKAKTNYIWDHLVEKKPDRLYSKEKFWYKGQNSIYNIGFYDANTQTLVRTVYYHFDKDFNLDRRIDARRVRYLGENRWAFISGLYQRRLDGGGYQVKPFTEMVLKIPELPGDFKRLHKPSNEMSLNELAAFVRKIEKEGYDARRYRVDLLGKISFPFVCLIMALWGIGLSLFKEKGGALAPAVILGLGVALLYWVSFSYTRSVFGYSGILPPFLAVWLPNGLFSLGGLLMLSSIKQ</sequence>
<evidence type="ECO:0000256" key="4">
    <source>
        <dbReference type="ARBA" id="ARBA00022989"/>
    </source>
</evidence>
<evidence type="ECO:0000256" key="1">
    <source>
        <dbReference type="ARBA" id="ARBA00004651"/>
    </source>
</evidence>
<evidence type="ECO:0000313" key="8">
    <source>
        <dbReference type="Proteomes" id="UP000032233"/>
    </source>
</evidence>
<keyword evidence="2" id="KW-1003">Cell membrane</keyword>
<dbReference type="InterPro" id="IPR005495">
    <property type="entry name" value="LptG/LptF_permease"/>
</dbReference>